<keyword evidence="5 6" id="KW-0472">Membrane</keyword>
<evidence type="ECO:0000313" key="8">
    <source>
        <dbReference type="Proteomes" id="UP000829476"/>
    </source>
</evidence>
<dbReference type="RefSeq" id="WP_242936644.1">
    <property type="nucleotide sequence ID" value="NZ_CP094326.1"/>
</dbReference>
<reference evidence="7 8" key="1">
    <citation type="journal article" date="2018" name="Int. J. Syst. Evol. Microbiol.">
        <title>Zhouia spongiae sp. nov., isolated from a marine sponge.</title>
        <authorList>
            <person name="Zhuang L."/>
            <person name="Lin B."/>
            <person name="Qin F."/>
            <person name="Luo L."/>
        </authorList>
    </citation>
    <scope>NUCLEOTIDE SEQUENCE [LARGE SCALE GENOMIC DNA]</scope>
    <source>
        <strain evidence="7 8">HN-Y44</strain>
    </source>
</reference>
<evidence type="ECO:0000256" key="3">
    <source>
        <dbReference type="ARBA" id="ARBA00022692"/>
    </source>
</evidence>
<feature type="transmembrane region" description="Helical" evidence="6">
    <location>
        <begin position="167"/>
        <end position="186"/>
    </location>
</feature>
<feature type="transmembrane region" description="Helical" evidence="6">
    <location>
        <begin position="137"/>
        <end position="160"/>
    </location>
</feature>
<comment type="subcellular location">
    <subcellularLocation>
        <location evidence="1">Membrane</location>
        <topology evidence="1">Multi-pass membrane protein</topology>
    </subcellularLocation>
</comment>
<keyword evidence="8" id="KW-1185">Reference proteome</keyword>
<dbReference type="Pfam" id="PF07947">
    <property type="entry name" value="YhhN"/>
    <property type="match status" value="1"/>
</dbReference>
<evidence type="ECO:0000256" key="5">
    <source>
        <dbReference type="ARBA" id="ARBA00023136"/>
    </source>
</evidence>
<accession>A0ABY3YKR3</accession>
<evidence type="ECO:0000256" key="6">
    <source>
        <dbReference type="SAM" id="Phobius"/>
    </source>
</evidence>
<feature type="transmembrane region" description="Helical" evidence="6">
    <location>
        <begin position="107"/>
        <end position="125"/>
    </location>
</feature>
<evidence type="ECO:0000313" key="7">
    <source>
        <dbReference type="EMBL" id="UNY98237.1"/>
    </source>
</evidence>
<evidence type="ECO:0000256" key="1">
    <source>
        <dbReference type="ARBA" id="ARBA00004141"/>
    </source>
</evidence>
<dbReference type="EMBL" id="CP094326">
    <property type="protein sequence ID" value="UNY98237.1"/>
    <property type="molecule type" value="Genomic_DNA"/>
</dbReference>
<proteinExistence type="inferred from homology"/>
<comment type="similarity">
    <text evidence="2">Belongs to the TMEM86 family.</text>
</comment>
<feature type="transmembrane region" description="Helical" evidence="6">
    <location>
        <begin position="77"/>
        <end position="95"/>
    </location>
</feature>
<feature type="transmembrane region" description="Helical" evidence="6">
    <location>
        <begin position="30"/>
        <end position="46"/>
    </location>
</feature>
<evidence type="ECO:0000256" key="4">
    <source>
        <dbReference type="ARBA" id="ARBA00022989"/>
    </source>
</evidence>
<sequence length="224" mass="25872">MTKKKLKLLFIAIALLYIIAEYFQLKLLLSITKVSLIPIVYVVYTMSKEKHHALTLVLLAFYFLGDMFSLLNFEVAVVLTLLFFGLGHIVFIKFCFDMLQDVRVRRLLFSALPVIILWFVYYNYSIKDIFGDQLGNLLVPVMFYSIILSIFTIVSVMSYFNKETKMTMYALVIAITFLIGDVINGINTYFSHSSFFDLASIGAQVMGYYILSKFVVEYDFKLKS</sequence>
<feature type="transmembrane region" description="Helical" evidence="6">
    <location>
        <begin position="198"/>
        <end position="216"/>
    </location>
</feature>
<gene>
    <name evidence="7" type="ORF">MQE36_14235</name>
</gene>
<dbReference type="Proteomes" id="UP000829476">
    <property type="component" value="Chromosome"/>
</dbReference>
<evidence type="ECO:0000256" key="2">
    <source>
        <dbReference type="ARBA" id="ARBA00007375"/>
    </source>
</evidence>
<protein>
    <submittedName>
        <fullName evidence="7">Lysoplasmalogenase</fullName>
    </submittedName>
</protein>
<feature type="transmembrane region" description="Helical" evidence="6">
    <location>
        <begin position="53"/>
        <end position="71"/>
    </location>
</feature>
<keyword evidence="3 6" id="KW-0812">Transmembrane</keyword>
<name>A0ABY3YKR3_9FLAO</name>
<organism evidence="7 8">
    <name type="scientific">Zhouia spongiae</name>
    <dbReference type="NCBI Taxonomy" id="2202721"/>
    <lineage>
        <taxon>Bacteria</taxon>
        <taxon>Pseudomonadati</taxon>
        <taxon>Bacteroidota</taxon>
        <taxon>Flavobacteriia</taxon>
        <taxon>Flavobacteriales</taxon>
        <taxon>Flavobacteriaceae</taxon>
        <taxon>Zhouia</taxon>
    </lineage>
</organism>
<keyword evidence="4 6" id="KW-1133">Transmembrane helix</keyword>
<dbReference type="InterPro" id="IPR012506">
    <property type="entry name" value="TMEM86B-like"/>
</dbReference>